<sequence length="65" mass="7689">MNKTEMLEAIEERLNVVNKGLLRPEDFNDEYLEEITEFYKMVTARGDITPREQSAIIEELSKLRK</sequence>
<comment type="caution">
    <text evidence="1">The sequence shown here is derived from an EMBL/GenBank/DDBJ whole genome shotgun (WGS) entry which is preliminary data.</text>
</comment>
<protein>
    <submittedName>
        <fullName evidence="1">DUF1128 family protein</fullName>
    </submittedName>
</protein>
<evidence type="ECO:0000313" key="2">
    <source>
        <dbReference type="Proteomes" id="UP001597519"/>
    </source>
</evidence>
<keyword evidence="2" id="KW-1185">Reference proteome</keyword>
<dbReference type="Pfam" id="PF06569">
    <property type="entry name" value="DUF1128"/>
    <property type="match status" value="1"/>
</dbReference>
<evidence type="ECO:0000313" key="1">
    <source>
        <dbReference type="EMBL" id="MFD2831311.1"/>
    </source>
</evidence>
<dbReference type="InterPro" id="IPR009507">
    <property type="entry name" value="UPF0435"/>
</dbReference>
<dbReference type="RefSeq" id="WP_377775449.1">
    <property type="nucleotide sequence ID" value="NZ_JBHUOQ010000005.1"/>
</dbReference>
<reference evidence="2" key="1">
    <citation type="journal article" date="2019" name="Int. J. Syst. Evol. Microbiol.">
        <title>The Global Catalogue of Microorganisms (GCM) 10K type strain sequencing project: providing services to taxonomists for standard genome sequencing and annotation.</title>
        <authorList>
            <consortium name="The Broad Institute Genomics Platform"/>
            <consortium name="The Broad Institute Genome Sequencing Center for Infectious Disease"/>
            <person name="Wu L."/>
            <person name="Ma J."/>
        </authorList>
    </citation>
    <scope>NUCLEOTIDE SEQUENCE [LARGE SCALE GENOMIC DNA]</scope>
    <source>
        <strain evidence="2">KCTC 33575</strain>
    </source>
</reference>
<organism evidence="1 2">
    <name type="scientific">Corticicoccus populi</name>
    <dbReference type="NCBI Taxonomy" id="1812821"/>
    <lineage>
        <taxon>Bacteria</taxon>
        <taxon>Bacillati</taxon>
        <taxon>Bacillota</taxon>
        <taxon>Bacilli</taxon>
        <taxon>Bacillales</taxon>
        <taxon>Staphylococcaceae</taxon>
        <taxon>Corticicoccus</taxon>
    </lineage>
</organism>
<name>A0ABW5X172_9STAP</name>
<dbReference type="EMBL" id="JBHUOQ010000005">
    <property type="protein sequence ID" value="MFD2831311.1"/>
    <property type="molecule type" value="Genomic_DNA"/>
</dbReference>
<accession>A0ABW5X172</accession>
<proteinExistence type="predicted"/>
<gene>
    <name evidence="1" type="ORF">ACFSX4_12625</name>
</gene>
<dbReference type="Proteomes" id="UP001597519">
    <property type="component" value="Unassembled WGS sequence"/>
</dbReference>